<gene>
    <name evidence="1" type="ORF">SAMN05421739_11513</name>
</gene>
<dbReference type="EMBL" id="FOOT01000015">
    <property type="protein sequence ID" value="SFH38227.1"/>
    <property type="molecule type" value="Genomic_DNA"/>
</dbReference>
<dbReference type="RefSeq" id="WP_092105625.1">
    <property type="nucleotide sequence ID" value="NZ_FOOT01000015.1"/>
</dbReference>
<dbReference type="Proteomes" id="UP000198724">
    <property type="component" value="Unassembled WGS sequence"/>
</dbReference>
<evidence type="ECO:0000313" key="1">
    <source>
        <dbReference type="EMBL" id="SFH38227.1"/>
    </source>
</evidence>
<reference evidence="2" key="1">
    <citation type="submission" date="2016-10" db="EMBL/GenBank/DDBJ databases">
        <authorList>
            <person name="Varghese N."/>
            <person name="Submissions S."/>
        </authorList>
    </citation>
    <scope>NUCLEOTIDE SEQUENCE [LARGE SCALE GENOMIC DNA]</scope>
    <source>
        <strain evidence="2">LP51</strain>
    </source>
</reference>
<evidence type="ECO:0000313" key="2">
    <source>
        <dbReference type="Proteomes" id="UP000198724"/>
    </source>
</evidence>
<dbReference type="OrthoDB" id="370799at2"/>
<organism evidence="1 2">
    <name type="scientific">Pontibacter chinhatensis</name>
    <dbReference type="NCBI Taxonomy" id="1436961"/>
    <lineage>
        <taxon>Bacteria</taxon>
        <taxon>Pseudomonadati</taxon>
        <taxon>Bacteroidota</taxon>
        <taxon>Cytophagia</taxon>
        <taxon>Cytophagales</taxon>
        <taxon>Hymenobacteraceae</taxon>
        <taxon>Pontibacter</taxon>
    </lineage>
</organism>
<proteinExistence type="predicted"/>
<keyword evidence="2" id="KW-1185">Reference proteome</keyword>
<name>A0A1I2ZK45_9BACT</name>
<protein>
    <submittedName>
        <fullName evidence="1">Uncharacterized protein</fullName>
    </submittedName>
</protein>
<sequence>MNLTTFKASLSDTTPPPAANVYLQALWHEAKGNWDKAHELIQDLPDKNAAWIHAYLHRQEGDTWNADYWYRRAGRKRLQQTLAEEWESITSALLEEV</sequence>
<dbReference type="AlphaFoldDB" id="A0A1I2ZK45"/>
<accession>A0A1I2ZK45</accession>
<dbReference type="STRING" id="1436961.SAMN05421739_11513"/>